<accession>A0A2G8KNC9</accession>
<evidence type="ECO:0000313" key="9">
    <source>
        <dbReference type="Proteomes" id="UP000230750"/>
    </source>
</evidence>
<feature type="compositionally biased region" description="Acidic residues" evidence="5">
    <location>
        <begin position="17"/>
        <end position="29"/>
    </location>
</feature>
<dbReference type="EMBL" id="MRZV01000462">
    <property type="protein sequence ID" value="PIK49514.1"/>
    <property type="molecule type" value="Genomic_DNA"/>
</dbReference>
<feature type="transmembrane region" description="Helical" evidence="6">
    <location>
        <begin position="128"/>
        <end position="146"/>
    </location>
</feature>
<sequence>MFNMATSDPLLPKNEETSENSSEDDDERDEEKWRMIKGCSLSLIGAICFAARNFITSVQTKDIDPTFVTFLERAWCIPFGAVYCTLRGCSVKLDKVLTLSLIAGGLLTGILILLLIWAFSLIAVGDAVAAGSIVPASTGVLAWCLIGERFTCKDVIFSCIGIAGVVFISKPAIFLELTDENIPKGPLLVGTAVAASTSVIRSVTQIMYRYVGRYDVDPSVSVMFVSVFSTVPSIVACSVFATGVSPTGGHSWYPFWQQAKAFRELFFRQRHYVESKRCITH</sequence>
<reference evidence="8 9" key="1">
    <citation type="journal article" date="2017" name="PLoS Biol.">
        <title>The sea cucumber genome provides insights into morphological evolution and visceral regeneration.</title>
        <authorList>
            <person name="Zhang X."/>
            <person name="Sun L."/>
            <person name="Yuan J."/>
            <person name="Sun Y."/>
            <person name="Gao Y."/>
            <person name="Zhang L."/>
            <person name="Li S."/>
            <person name="Dai H."/>
            <person name="Hamel J.F."/>
            <person name="Liu C."/>
            <person name="Yu Y."/>
            <person name="Liu S."/>
            <person name="Lin W."/>
            <person name="Guo K."/>
            <person name="Jin S."/>
            <person name="Xu P."/>
            <person name="Storey K.B."/>
            <person name="Huan P."/>
            <person name="Zhang T."/>
            <person name="Zhou Y."/>
            <person name="Zhang J."/>
            <person name="Lin C."/>
            <person name="Li X."/>
            <person name="Xing L."/>
            <person name="Huo D."/>
            <person name="Sun M."/>
            <person name="Wang L."/>
            <person name="Mercier A."/>
            <person name="Li F."/>
            <person name="Yang H."/>
            <person name="Xiang J."/>
        </authorList>
    </citation>
    <scope>NUCLEOTIDE SEQUENCE [LARGE SCALE GENOMIC DNA]</scope>
    <source>
        <strain evidence="8">Shaxun</strain>
        <tissue evidence="8">Muscle</tissue>
    </source>
</reference>
<evidence type="ECO:0000256" key="2">
    <source>
        <dbReference type="ARBA" id="ARBA00022692"/>
    </source>
</evidence>
<dbReference type="GO" id="GO:0016020">
    <property type="term" value="C:membrane"/>
    <property type="evidence" value="ECO:0007669"/>
    <property type="project" value="UniProtKB-SubCell"/>
</dbReference>
<dbReference type="InterPro" id="IPR037185">
    <property type="entry name" value="EmrE-like"/>
</dbReference>
<dbReference type="AlphaFoldDB" id="A0A2G8KNC9"/>
<dbReference type="PANTHER" id="PTHR22911:SF6">
    <property type="entry name" value="SOLUTE CARRIER FAMILY 35 MEMBER G1"/>
    <property type="match status" value="1"/>
</dbReference>
<evidence type="ECO:0000256" key="6">
    <source>
        <dbReference type="SAM" id="Phobius"/>
    </source>
</evidence>
<name>A0A2G8KNC9_STIJA</name>
<evidence type="ECO:0000256" key="1">
    <source>
        <dbReference type="ARBA" id="ARBA00004141"/>
    </source>
</evidence>
<protein>
    <recommendedName>
        <fullName evidence="7">EamA domain-containing protein</fullName>
    </recommendedName>
</protein>
<dbReference type="Proteomes" id="UP000230750">
    <property type="component" value="Unassembled WGS sequence"/>
</dbReference>
<dbReference type="SUPFAM" id="SSF103481">
    <property type="entry name" value="Multidrug resistance efflux transporter EmrE"/>
    <property type="match status" value="1"/>
</dbReference>
<keyword evidence="4 6" id="KW-0472">Membrane</keyword>
<feature type="transmembrane region" description="Helical" evidence="6">
    <location>
        <begin position="155"/>
        <end position="175"/>
    </location>
</feature>
<comment type="caution">
    <text evidence="8">The sequence shown here is derived from an EMBL/GenBank/DDBJ whole genome shotgun (WGS) entry which is preliminary data.</text>
</comment>
<feature type="transmembrane region" description="Helical" evidence="6">
    <location>
        <begin position="220"/>
        <end position="244"/>
    </location>
</feature>
<evidence type="ECO:0000256" key="3">
    <source>
        <dbReference type="ARBA" id="ARBA00022989"/>
    </source>
</evidence>
<comment type="subcellular location">
    <subcellularLocation>
        <location evidence="1">Membrane</location>
        <topology evidence="1">Multi-pass membrane protein</topology>
    </subcellularLocation>
</comment>
<keyword evidence="9" id="KW-1185">Reference proteome</keyword>
<proteinExistence type="predicted"/>
<feature type="domain" description="EamA" evidence="7">
    <location>
        <begin position="37"/>
        <end position="169"/>
    </location>
</feature>
<dbReference type="Pfam" id="PF00892">
    <property type="entry name" value="EamA"/>
    <property type="match status" value="1"/>
</dbReference>
<feature type="region of interest" description="Disordered" evidence="5">
    <location>
        <begin position="1"/>
        <end position="30"/>
    </location>
</feature>
<gene>
    <name evidence="8" type="ORF">BSL78_13619</name>
</gene>
<evidence type="ECO:0000259" key="7">
    <source>
        <dbReference type="Pfam" id="PF00892"/>
    </source>
</evidence>
<dbReference type="InterPro" id="IPR000620">
    <property type="entry name" value="EamA_dom"/>
</dbReference>
<evidence type="ECO:0000256" key="5">
    <source>
        <dbReference type="SAM" id="MobiDB-lite"/>
    </source>
</evidence>
<feature type="transmembrane region" description="Helical" evidence="6">
    <location>
        <begin position="187"/>
        <end position="208"/>
    </location>
</feature>
<evidence type="ECO:0000313" key="8">
    <source>
        <dbReference type="EMBL" id="PIK49514.1"/>
    </source>
</evidence>
<dbReference type="PANTHER" id="PTHR22911">
    <property type="entry name" value="ACYL-MALONYL CONDENSING ENZYME-RELATED"/>
    <property type="match status" value="1"/>
</dbReference>
<keyword evidence="2 6" id="KW-0812">Transmembrane</keyword>
<organism evidence="8 9">
    <name type="scientific">Stichopus japonicus</name>
    <name type="common">Sea cucumber</name>
    <dbReference type="NCBI Taxonomy" id="307972"/>
    <lineage>
        <taxon>Eukaryota</taxon>
        <taxon>Metazoa</taxon>
        <taxon>Echinodermata</taxon>
        <taxon>Eleutherozoa</taxon>
        <taxon>Echinozoa</taxon>
        <taxon>Holothuroidea</taxon>
        <taxon>Aspidochirotacea</taxon>
        <taxon>Aspidochirotida</taxon>
        <taxon>Stichopodidae</taxon>
        <taxon>Apostichopus</taxon>
    </lineage>
</organism>
<evidence type="ECO:0000256" key="4">
    <source>
        <dbReference type="ARBA" id="ARBA00023136"/>
    </source>
</evidence>
<feature type="transmembrane region" description="Helical" evidence="6">
    <location>
        <begin position="98"/>
        <end position="122"/>
    </location>
</feature>
<keyword evidence="3 6" id="KW-1133">Transmembrane helix</keyword>